<organism evidence="1 2">
    <name type="scientific">Aphis craccivora</name>
    <name type="common">Cowpea aphid</name>
    <dbReference type="NCBI Taxonomy" id="307492"/>
    <lineage>
        <taxon>Eukaryota</taxon>
        <taxon>Metazoa</taxon>
        <taxon>Ecdysozoa</taxon>
        <taxon>Arthropoda</taxon>
        <taxon>Hexapoda</taxon>
        <taxon>Insecta</taxon>
        <taxon>Pterygota</taxon>
        <taxon>Neoptera</taxon>
        <taxon>Paraneoptera</taxon>
        <taxon>Hemiptera</taxon>
        <taxon>Sternorrhyncha</taxon>
        <taxon>Aphidomorpha</taxon>
        <taxon>Aphidoidea</taxon>
        <taxon>Aphididae</taxon>
        <taxon>Aphidini</taxon>
        <taxon>Aphis</taxon>
        <taxon>Aphis</taxon>
    </lineage>
</organism>
<sequence length="335" mass="38385">GHGHKAAGPQARPGLQTDHETTARGAVFAENKRGRNLARVLGGHRIFTQNQCTIHGNFKTLEDRFRNSGTINIRSEKNNPPAEKKRQVTCALVMYVLWTSKQRSGVAVGLTIGEWESRRMMNTRSIITVPEHKSDDKEPATLVLQDEITELMEIYYRLRLRLGYGRPNFFVINWGEKIVKIYDDVNKTFSARLSATMFQRMVETEGRDHDAATSWGVAKAFFEDFFPTIAHSPFPKRETASKTKTESDVMLNYPLAVIDMDYVNKLQDRYDATVLAQRVDVLVEKMRIAGQDRANITEYAIIDVVKRRKVHFFLSNLKYRKKMLTKVMSIIKKGP</sequence>
<protein>
    <submittedName>
        <fullName evidence="1">Uncharacterized protein</fullName>
    </submittedName>
</protein>
<comment type="caution">
    <text evidence="1">The sequence shown here is derived from an EMBL/GenBank/DDBJ whole genome shotgun (WGS) entry which is preliminary data.</text>
</comment>
<evidence type="ECO:0000313" key="2">
    <source>
        <dbReference type="Proteomes" id="UP000478052"/>
    </source>
</evidence>
<dbReference type="EMBL" id="VUJU01010068">
    <property type="protein sequence ID" value="KAF0715998.1"/>
    <property type="molecule type" value="Genomic_DNA"/>
</dbReference>
<feature type="non-terminal residue" evidence="1">
    <location>
        <position position="1"/>
    </location>
</feature>
<proteinExistence type="predicted"/>
<keyword evidence="2" id="KW-1185">Reference proteome</keyword>
<dbReference type="Proteomes" id="UP000478052">
    <property type="component" value="Unassembled WGS sequence"/>
</dbReference>
<dbReference type="AlphaFoldDB" id="A0A6G0W1A7"/>
<reference evidence="1 2" key="1">
    <citation type="submission" date="2019-08" db="EMBL/GenBank/DDBJ databases">
        <title>Whole genome of Aphis craccivora.</title>
        <authorList>
            <person name="Voronova N.V."/>
            <person name="Shulinski R.S."/>
            <person name="Bandarenka Y.V."/>
            <person name="Zhorov D.G."/>
            <person name="Warner D."/>
        </authorList>
    </citation>
    <scope>NUCLEOTIDE SEQUENCE [LARGE SCALE GENOMIC DNA]</scope>
    <source>
        <strain evidence="1">180601</strain>
        <tissue evidence="1">Whole Body</tissue>
    </source>
</reference>
<evidence type="ECO:0000313" key="1">
    <source>
        <dbReference type="EMBL" id="KAF0715998.1"/>
    </source>
</evidence>
<accession>A0A6G0W1A7</accession>
<gene>
    <name evidence="1" type="ORF">FWK35_00031474</name>
</gene>
<name>A0A6G0W1A7_APHCR</name>